<dbReference type="AlphaFoldDB" id="A0A0U5AYK4"/>
<protein>
    <submittedName>
        <fullName evidence="1">Uncharacterized protein</fullName>
    </submittedName>
</protein>
<dbReference type="KEGG" id="asoc:CB4_01520"/>
<gene>
    <name evidence="1" type="ORF">CB4_01520</name>
</gene>
<organism evidence="1 2">
    <name type="scientific">Aneurinibacillus soli</name>
    <dbReference type="NCBI Taxonomy" id="1500254"/>
    <lineage>
        <taxon>Bacteria</taxon>
        <taxon>Bacillati</taxon>
        <taxon>Bacillota</taxon>
        <taxon>Bacilli</taxon>
        <taxon>Bacillales</taxon>
        <taxon>Paenibacillaceae</taxon>
        <taxon>Aneurinibacillus group</taxon>
        <taxon>Aneurinibacillus</taxon>
    </lineage>
</organism>
<evidence type="ECO:0000313" key="1">
    <source>
        <dbReference type="EMBL" id="BAU27346.1"/>
    </source>
</evidence>
<reference evidence="1 2" key="1">
    <citation type="submission" date="2015-12" db="EMBL/GenBank/DDBJ databases">
        <title>Genome sequence of Aneurinibacillus soli.</title>
        <authorList>
            <person name="Lee J.S."/>
            <person name="Lee K.C."/>
            <person name="Kim K.K."/>
            <person name="Lee B.W."/>
        </authorList>
    </citation>
    <scope>NUCLEOTIDE SEQUENCE [LARGE SCALE GENOMIC DNA]</scope>
    <source>
        <strain evidence="1 2">CB4</strain>
    </source>
</reference>
<sequence length="167" mass="19366">MQYLYLHRLQEQGTARYVYVFDEHALSPNNLVLRNLFRCMIEAVEGEIDQIEMEYSDTATAKLMGVERAVQMLTLMGAQEADKVENWQGDVLLSRTFVVTAEAKRLEYLRHMRELDEVYRIQLSENGVEKVHLYFAQTLACLLTAEQEDVFVSLLAQRNVPYKILGN</sequence>
<accession>A0A0U5AYK4</accession>
<keyword evidence="2" id="KW-1185">Reference proteome</keyword>
<evidence type="ECO:0000313" key="2">
    <source>
        <dbReference type="Proteomes" id="UP000217696"/>
    </source>
</evidence>
<name>A0A0U5AYK4_9BACL</name>
<dbReference type="OrthoDB" id="2476376at2"/>
<dbReference type="Proteomes" id="UP000217696">
    <property type="component" value="Chromosome"/>
</dbReference>
<proteinExistence type="predicted"/>
<dbReference type="RefSeq" id="WP_096464602.1">
    <property type="nucleotide sequence ID" value="NZ_AP017312.1"/>
</dbReference>
<dbReference type="EMBL" id="AP017312">
    <property type="protein sequence ID" value="BAU27346.1"/>
    <property type="molecule type" value="Genomic_DNA"/>
</dbReference>